<dbReference type="InterPro" id="IPR034660">
    <property type="entry name" value="DinB/YfiT-like"/>
</dbReference>
<dbReference type="InterPro" id="IPR017517">
    <property type="entry name" value="Maleyloyr_isom"/>
</dbReference>
<dbReference type="SUPFAM" id="SSF109854">
    <property type="entry name" value="DinB/YfiT-like putative metalloenzymes"/>
    <property type="match status" value="1"/>
</dbReference>
<keyword evidence="3" id="KW-1185">Reference proteome</keyword>
<dbReference type="GO" id="GO:0016853">
    <property type="term" value="F:isomerase activity"/>
    <property type="evidence" value="ECO:0007669"/>
    <property type="project" value="UniProtKB-KW"/>
</dbReference>
<proteinExistence type="predicted"/>
<evidence type="ECO:0000259" key="1">
    <source>
        <dbReference type="Pfam" id="PF11716"/>
    </source>
</evidence>
<reference evidence="3" key="1">
    <citation type="journal article" date="2019" name="Int. J. Syst. Evol. Microbiol.">
        <title>The Global Catalogue of Microorganisms (GCM) 10K type strain sequencing project: providing services to taxonomists for standard genome sequencing and annotation.</title>
        <authorList>
            <consortium name="The Broad Institute Genomics Platform"/>
            <consortium name="The Broad Institute Genome Sequencing Center for Infectious Disease"/>
            <person name="Wu L."/>
            <person name="Ma J."/>
        </authorList>
    </citation>
    <scope>NUCLEOTIDE SEQUENCE [LARGE SCALE GENOMIC DNA]</scope>
    <source>
        <strain evidence="3">CCUG 49018</strain>
    </source>
</reference>
<evidence type="ECO:0000313" key="3">
    <source>
        <dbReference type="Proteomes" id="UP001597182"/>
    </source>
</evidence>
<dbReference type="Gene3D" id="1.20.120.450">
    <property type="entry name" value="dinb family like domain"/>
    <property type="match status" value="1"/>
</dbReference>
<protein>
    <submittedName>
        <fullName evidence="2">Maleylpyruvate isomerase family mycothiol-dependent enzyme</fullName>
    </submittedName>
</protein>
<dbReference type="NCBIfam" id="TIGR03083">
    <property type="entry name" value="maleylpyruvate isomerase family mycothiol-dependent enzyme"/>
    <property type="match status" value="1"/>
</dbReference>
<organism evidence="2 3">
    <name type="scientific">Pseudonocardia benzenivorans</name>
    <dbReference type="NCBI Taxonomy" id="228005"/>
    <lineage>
        <taxon>Bacteria</taxon>
        <taxon>Bacillati</taxon>
        <taxon>Actinomycetota</taxon>
        <taxon>Actinomycetes</taxon>
        <taxon>Pseudonocardiales</taxon>
        <taxon>Pseudonocardiaceae</taxon>
        <taxon>Pseudonocardia</taxon>
    </lineage>
</organism>
<accession>A0ABW3VBJ5</accession>
<comment type="caution">
    <text evidence="2">The sequence shown here is derived from an EMBL/GenBank/DDBJ whole genome shotgun (WGS) entry which is preliminary data.</text>
</comment>
<dbReference type="Proteomes" id="UP001597182">
    <property type="component" value="Unassembled WGS sequence"/>
</dbReference>
<feature type="domain" description="Mycothiol-dependent maleylpyruvate isomerase metal-binding" evidence="1">
    <location>
        <begin position="12"/>
        <end position="100"/>
    </location>
</feature>
<dbReference type="InterPro" id="IPR024344">
    <property type="entry name" value="MDMPI_metal-binding"/>
</dbReference>
<sequence>MVEQDQAWVVIAQQRRALADLLDDLTPQEWEAPSLCERWRVRDVAAHLAMTPYSPGIGRILYEGLRARGDFDGLNHDMAVRYAARPTAELVAGLRADADNRSRPAITTWRNLLFDTIVHVQDVALPLGRGVPMPPDGTVAGLDRVWRMGWPFWARRRLRGLRLVATDADWAVGDGDEVRGPAGALLLLVTGRGAVAQPLLDGPGTARLTTPAG</sequence>
<evidence type="ECO:0000313" key="2">
    <source>
        <dbReference type="EMBL" id="MFD1232692.1"/>
    </source>
</evidence>
<gene>
    <name evidence="2" type="ORF">ACFQ34_05295</name>
</gene>
<dbReference type="EMBL" id="JBHTMB010000030">
    <property type="protein sequence ID" value="MFD1232692.1"/>
    <property type="molecule type" value="Genomic_DNA"/>
</dbReference>
<dbReference type="Pfam" id="PF11716">
    <property type="entry name" value="MDMPI_N"/>
    <property type="match status" value="1"/>
</dbReference>
<name>A0ABW3VBJ5_9PSEU</name>
<keyword evidence="2" id="KW-0413">Isomerase</keyword>